<dbReference type="GO" id="GO:1901135">
    <property type="term" value="P:carbohydrate derivative metabolic process"/>
    <property type="evidence" value="ECO:0007669"/>
    <property type="project" value="InterPro"/>
</dbReference>
<evidence type="ECO:0000313" key="4">
    <source>
        <dbReference type="Proteomes" id="UP000008672"/>
    </source>
</evidence>
<dbReference type="GO" id="GO:0005829">
    <property type="term" value="C:cytosol"/>
    <property type="evidence" value="ECO:0007669"/>
    <property type="project" value="TreeGrafter"/>
</dbReference>
<dbReference type="HOGENOM" id="CLU_803023_0_0_1"/>
<dbReference type="Gene3D" id="3.40.50.10490">
    <property type="entry name" value="Glucose-6-phosphate isomerase like protein, domain 1"/>
    <property type="match status" value="1"/>
</dbReference>
<gene>
    <name evidence="3" type="primary">GCKR</name>
</gene>
<dbReference type="GO" id="GO:0070095">
    <property type="term" value="F:fructose-6-phosphate binding"/>
    <property type="evidence" value="ECO:0007669"/>
    <property type="project" value="TreeGrafter"/>
</dbReference>
<dbReference type="OMA" id="YASECIP"/>
<feature type="domain" description="SIS" evidence="2">
    <location>
        <begin position="132"/>
        <end position="312"/>
    </location>
</feature>
<dbReference type="InterPro" id="IPR054017">
    <property type="entry name" value="GKRP_SIS_2"/>
</dbReference>
<protein>
    <submittedName>
        <fullName evidence="3">Glucokinase regulator</fullName>
    </submittedName>
</protein>
<dbReference type="InParanoid" id="H3AB68"/>
<dbReference type="InterPro" id="IPR001347">
    <property type="entry name" value="SIS_dom"/>
</dbReference>
<dbReference type="SUPFAM" id="SSF53697">
    <property type="entry name" value="SIS domain"/>
    <property type="match status" value="1"/>
</dbReference>
<dbReference type="EMBL" id="AFYH01152860">
    <property type="status" value="NOT_ANNOTATED_CDS"/>
    <property type="molecule type" value="Genomic_DNA"/>
</dbReference>
<dbReference type="eggNOG" id="ENOG502QS2J">
    <property type="taxonomic scope" value="Eukaryota"/>
</dbReference>
<dbReference type="Ensembl" id="ENSLACT00000006948.1">
    <property type="protein sequence ID" value="ENSLACP00000006889.1"/>
    <property type="gene ID" value="ENSLACG00000006115.1"/>
</dbReference>
<dbReference type="STRING" id="7897.ENSLACP00000006889"/>
<dbReference type="GO" id="GO:0004857">
    <property type="term" value="F:enzyme inhibitor activity"/>
    <property type="evidence" value="ECO:0007669"/>
    <property type="project" value="TreeGrafter"/>
</dbReference>
<reference evidence="3" key="2">
    <citation type="submission" date="2025-08" db="UniProtKB">
        <authorList>
            <consortium name="Ensembl"/>
        </authorList>
    </citation>
    <scope>IDENTIFICATION</scope>
</reference>
<dbReference type="FunCoup" id="H3AB68">
    <property type="interactions" value="707"/>
</dbReference>
<sequence length="346" mass="38391">MDFCMSNLDIFTPVLLGFNPVALARNNKIEGWHFTFRQVAERMLELQDSQKAFVIDPVVGSEGITGSSRMKAGSATKIILETILLAAHRAVANDREVTENLACLVSLFFFFLHCMNALQARSPPLLVRVGFLSLSLQNKSHVYYIGWQTLGIMGIIDASECVPTFGAESSDVRGFVNSGFQDAPCEKGDLASLGPESAILHEDFEKIILHTVTESDTVLFIFTHTDNLTDVENLAKKVRERTSSLHAIFHETVGQWIPSEVKELFSSIVKITWPGLSSEYSELALQQMFQWELSTKWILNAVSTDAHVQKGKVLYNFMVDLKVSNSKLFGRALAILQVGGGVSEQK</sequence>
<dbReference type="GO" id="GO:0042593">
    <property type="term" value="P:glucose homeostasis"/>
    <property type="evidence" value="ECO:0007669"/>
    <property type="project" value="TreeGrafter"/>
</dbReference>
<dbReference type="EMBL" id="AFYH01152861">
    <property type="status" value="NOT_ANNOTATED_CDS"/>
    <property type="molecule type" value="Genomic_DNA"/>
</dbReference>
<organism evidence="3 4">
    <name type="scientific">Latimeria chalumnae</name>
    <name type="common">Coelacanth</name>
    <dbReference type="NCBI Taxonomy" id="7897"/>
    <lineage>
        <taxon>Eukaryota</taxon>
        <taxon>Metazoa</taxon>
        <taxon>Chordata</taxon>
        <taxon>Craniata</taxon>
        <taxon>Vertebrata</taxon>
        <taxon>Euteleostomi</taxon>
        <taxon>Coelacanthiformes</taxon>
        <taxon>Coelacanthidae</taxon>
        <taxon>Latimeria</taxon>
    </lineage>
</organism>
<evidence type="ECO:0000256" key="1">
    <source>
        <dbReference type="ARBA" id="ARBA00023277"/>
    </source>
</evidence>
<dbReference type="Gene3D" id="1.10.8.1080">
    <property type="match status" value="1"/>
</dbReference>
<dbReference type="GO" id="GO:0019899">
    <property type="term" value="F:enzyme binding"/>
    <property type="evidence" value="ECO:0007669"/>
    <property type="project" value="TreeGrafter"/>
</dbReference>
<dbReference type="PANTHER" id="PTHR10088">
    <property type="entry name" value="GLUCOKINASE REGULATORY PROTEIN"/>
    <property type="match status" value="1"/>
</dbReference>
<accession>H3AB68</accession>
<reference evidence="3" key="3">
    <citation type="submission" date="2025-09" db="UniProtKB">
        <authorList>
            <consortium name="Ensembl"/>
        </authorList>
    </citation>
    <scope>IDENTIFICATION</scope>
</reference>
<dbReference type="InterPro" id="IPR040190">
    <property type="entry name" value="MURQ/GCKR"/>
</dbReference>
<evidence type="ECO:0000313" key="3">
    <source>
        <dbReference type="Ensembl" id="ENSLACP00000006889.1"/>
    </source>
</evidence>
<proteinExistence type="predicted"/>
<dbReference type="PANTHER" id="PTHR10088:SF4">
    <property type="entry name" value="GLUCOKINASE REGULATORY PROTEIN"/>
    <property type="match status" value="1"/>
</dbReference>
<dbReference type="EMBL" id="AFYH01152859">
    <property type="status" value="NOT_ANNOTATED_CDS"/>
    <property type="molecule type" value="Genomic_DNA"/>
</dbReference>
<dbReference type="GO" id="GO:0009750">
    <property type="term" value="P:response to fructose"/>
    <property type="evidence" value="ECO:0007669"/>
    <property type="project" value="TreeGrafter"/>
</dbReference>
<keyword evidence="4" id="KW-1185">Reference proteome</keyword>
<dbReference type="Proteomes" id="UP000008672">
    <property type="component" value="Unassembled WGS sequence"/>
</dbReference>
<dbReference type="GO" id="GO:0030246">
    <property type="term" value="F:carbohydrate binding"/>
    <property type="evidence" value="ECO:0007669"/>
    <property type="project" value="TreeGrafter"/>
</dbReference>
<dbReference type="GO" id="GO:0005654">
    <property type="term" value="C:nucleoplasm"/>
    <property type="evidence" value="ECO:0007669"/>
    <property type="project" value="TreeGrafter"/>
</dbReference>
<keyword evidence="1" id="KW-0119">Carbohydrate metabolism</keyword>
<dbReference type="PROSITE" id="PS51464">
    <property type="entry name" value="SIS"/>
    <property type="match status" value="1"/>
</dbReference>
<dbReference type="Pfam" id="PF22198">
    <property type="entry name" value="GKRP_SIS_2"/>
    <property type="match status" value="1"/>
</dbReference>
<reference evidence="4" key="1">
    <citation type="submission" date="2011-08" db="EMBL/GenBank/DDBJ databases">
        <title>The draft genome of Latimeria chalumnae.</title>
        <authorList>
            <person name="Di Palma F."/>
            <person name="Alfoldi J."/>
            <person name="Johnson J."/>
            <person name="Berlin A."/>
            <person name="Gnerre S."/>
            <person name="Jaffe D."/>
            <person name="MacCallum I."/>
            <person name="Young S."/>
            <person name="Walker B.J."/>
            <person name="Lander E."/>
            <person name="Lindblad-Toh K."/>
        </authorList>
    </citation>
    <scope>NUCLEOTIDE SEQUENCE [LARGE SCALE GENOMIC DNA]</scope>
    <source>
        <strain evidence="4">Wild caught</strain>
    </source>
</reference>
<dbReference type="InterPro" id="IPR046348">
    <property type="entry name" value="SIS_dom_sf"/>
</dbReference>
<dbReference type="GeneTree" id="ENSGT00390000005345"/>
<dbReference type="Pfam" id="PF20741">
    <property type="entry name" value="GKRP-like_C"/>
    <property type="match status" value="1"/>
</dbReference>
<dbReference type="Gene3D" id="3.40.50.12620">
    <property type="match status" value="1"/>
</dbReference>
<name>H3AB68_LATCH</name>
<dbReference type="AlphaFoldDB" id="H3AB68"/>
<evidence type="ECO:0000259" key="2">
    <source>
        <dbReference type="PROSITE" id="PS51464"/>
    </source>
</evidence>